<dbReference type="Proteomes" id="UP000664203">
    <property type="component" value="Unassembled WGS sequence"/>
</dbReference>
<name>A0A8H3J6F9_9LECA</name>
<protein>
    <submittedName>
        <fullName evidence="1">Uncharacterized protein</fullName>
    </submittedName>
</protein>
<organism evidence="1 2">
    <name type="scientific">Alectoria fallacina</name>
    <dbReference type="NCBI Taxonomy" id="1903189"/>
    <lineage>
        <taxon>Eukaryota</taxon>
        <taxon>Fungi</taxon>
        <taxon>Dikarya</taxon>
        <taxon>Ascomycota</taxon>
        <taxon>Pezizomycotina</taxon>
        <taxon>Lecanoromycetes</taxon>
        <taxon>OSLEUM clade</taxon>
        <taxon>Lecanoromycetidae</taxon>
        <taxon>Lecanorales</taxon>
        <taxon>Lecanorineae</taxon>
        <taxon>Parmeliaceae</taxon>
        <taxon>Alectoria</taxon>
    </lineage>
</organism>
<accession>A0A8H3J6F9</accession>
<sequence>MNRQHDEEKVVDIGFKNQLKMVIIVCEEICARANKVMSKMDYTRESRRFGWKNAESGSPVFQLLGRQTLVTDKNSSRPRPSMKDPSLLEGAATEKQNIAVDNVEMDIIEQALSIRDRVRVALPDQGSLQQIGDRSDALCFLLNTLVCPPPTWLTFKSLKLEPPSLLGKRITELMPYMAKLIKSPVKPSWL</sequence>
<evidence type="ECO:0000313" key="1">
    <source>
        <dbReference type="EMBL" id="CAF9941621.1"/>
    </source>
</evidence>
<dbReference type="EMBL" id="CAJPDR010000672">
    <property type="protein sequence ID" value="CAF9941621.1"/>
    <property type="molecule type" value="Genomic_DNA"/>
</dbReference>
<dbReference type="AlphaFoldDB" id="A0A8H3J6F9"/>
<proteinExistence type="predicted"/>
<gene>
    <name evidence="1" type="ORF">ALECFALPRED_009246</name>
</gene>
<keyword evidence="2" id="KW-1185">Reference proteome</keyword>
<comment type="caution">
    <text evidence="1">The sequence shown here is derived from an EMBL/GenBank/DDBJ whole genome shotgun (WGS) entry which is preliminary data.</text>
</comment>
<reference evidence="1" key="1">
    <citation type="submission" date="2021-03" db="EMBL/GenBank/DDBJ databases">
        <authorList>
            <person name="Tagirdzhanova G."/>
        </authorList>
    </citation>
    <scope>NUCLEOTIDE SEQUENCE</scope>
</reference>
<evidence type="ECO:0000313" key="2">
    <source>
        <dbReference type="Proteomes" id="UP000664203"/>
    </source>
</evidence>